<dbReference type="EMBL" id="FOGG01000034">
    <property type="protein sequence ID" value="SES13178.1"/>
    <property type="molecule type" value="Genomic_DNA"/>
</dbReference>
<dbReference type="Proteomes" id="UP000199572">
    <property type="component" value="Unassembled WGS sequence"/>
</dbReference>
<dbReference type="InterPro" id="IPR014710">
    <property type="entry name" value="RmlC-like_jellyroll"/>
</dbReference>
<sequence length="204" mass="23757">MNLENKFGKDKWQDFNGCSPLIAVFKQFHPLNAEIEAIINEYTFPVTFEKNKHIASPLKRNRYIFLILKGVAHGYLKMGSKKITTWITAENDLAGTIRNLWTDEASEEYIETIEPVLAIAVPHEMSRLLYNNFDIANYVGRKMTEIYYRSASERAFLSRIPTAKRRYERFLQSYGYLVDRVPQKYIASFLGMRLETLSRIKSAP</sequence>
<name>A0A1H9UUY6_9SPHI</name>
<gene>
    <name evidence="1" type="ORF">SAMN04488023_13422</name>
</gene>
<reference evidence="2" key="1">
    <citation type="submission" date="2016-10" db="EMBL/GenBank/DDBJ databases">
        <authorList>
            <person name="Varghese N."/>
            <person name="Submissions S."/>
        </authorList>
    </citation>
    <scope>NUCLEOTIDE SEQUENCE [LARGE SCALE GENOMIC DNA]</scope>
    <source>
        <strain evidence="2">DSM 18610</strain>
    </source>
</reference>
<dbReference type="RefSeq" id="WP_090887796.1">
    <property type="nucleotide sequence ID" value="NZ_FOGG01000034.1"/>
</dbReference>
<keyword evidence="2" id="KW-1185">Reference proteome</keyword>
<dbReference type="AlphaFoldDB" id="A0A1H9UUY6"/>
<evidence type="ECO:0000313" key="2">
    <source>
        <dbReference type="Proteomes" id="UP000199572"/>
    </source>
</evidence>
<keyword evidence="1" id="KW-0418">Kinase</keyword>
<protein>
    <submittedName>
        <fullName evidence="1">cAMP-binding domain of CRP or a regulatory subunit of cAMP-dependent protein kinases</fullName>
    </submittedName>
</protein>
<dbReference type="SUPFAM" id="SSF51206">
    <property type="entry name" value="cAMP-binding domain-like"/>
    <property type="match status" value="1"/>
</dbReference>
<dbReference type="STRING" id="390241.SAMN04488023_13422"/>
<evidence type="ECO:0000313" key="1">
    <source>
        <dbReference type="EMBL" id="SES13178.1"/>
    </source>
</evidence>
<keyword evidence="1" id="KW-0808">Transferase</keyword>
<dbReference type="OrthoDB" id="752588at2"/>
<dbReference type="GO" id="GO:0016301">
    <property type="term" value="F:kinase activity"/>
    <property type="evidence" value="ECO:0007669"/>
    <property type="project" value="UniProtKB-KW"/>
</dbReference>
<dbReference type="Gene3D" id="2.60.120.10">
    <property type="entry name" value="Jelly Rolls"/>
    <property type="match status" value="1"/>
</dbReference>
<organism evidence="1 2">
    <name type="scientific">Pedobacter rhizosphaerae</name>
    <dbReference type="NCBI Taxonomy" id="390241"/>
    <lineage>
        <taxon>Bacteria</taxon>
        <taxon>Pseudomonadati</taxon>
        <taxon>Bacteroidota</taxon>
        <taxon>Sphingobacteriia</taxon>
        <taxon>Sphingobacteriales</taxon>
        <taxon>Sphingobacteriaceae</taxon>
        <taxon>Pedobacter</taxon>
    </lineage>
</organism>
<dbReference type="InterPro" id="IPR018490">
    <property type="entry name" value="cNMP-bd_dom_sf"/>
</dbReference>
<accession>A0A1H9UUY6</accession>
<proteinExistence type="predicted"/>